<dbReference type="InterPro" id="IPR052346">
    <property type="entry name" value="O-mannosyl-transferase_TMTC"/>
</dbReference>
<feature type="transmembrane region" description="Helical" evidence="4">
    <location>
        <begin position="351"/>
        <end position="371"/>
    </location>
</feature>
<evidence type="ECO:0000313" key="6">
    <source>
        <dbReference type="Proteomes" id="UP000677668"/>
    </source>
</evidence>
<organism evidence="5 6">
    <name type="scientific">Chloracidobacterium sp. N</name>
    <dbReference type="NCBI Taxonomy" id="2821540"/>
    <lineage>
        <taxon>Bacteria</taxon>
        <taxon>Pseudomonadati</taxon>
        <taxon>Acidobacteriota</taxon>
        <taxon>Terriglobia</taxon>
        <taxon>Terriglobales</taxon>
        <taxon>Acidobacteriaceae</taxon>
        <taxon>Chloracidobacterium</taxon>
        <taxon>Chloracidobacterium aggregatum</taxon>
    </lineage>
</organism>
<keyword evidence="1" id="KW-0677">Repeat</keyword>
<feature type="transmembrane region" description="Helical" evidence="4">
    <location>
        <begin position="217"/>
        <end position="234"/>
    </location>
</feature>
<gene>
    <name evidence="5" type="ORF">J8C05_01685</name>
</gene>
<feature type="transmembrane region" description="Helical" evidence="4">
    <location>
        <begin position="113"/>
        <end position="132"/>
    </location>
</feature>
<dbReference type="PANTHER" id="PTHR44227:SF3">
    <property type="entry name" value="PROTEIN O-MANNOSYL-TRANSFERASE TMTC4"/>
    <property type="match status" value="1"/>
</dbReference>
<feature type="transmembrane region" description="Helical" evidence="4">
    <location>
        <begin position="87"/>
        <end position="106"/>
    </location>
</feature>
<sequence length="632" mass="69515">MVSPSPRRTVVLLISLAVVVYLNTLGNAFAYDDVPIIVNNPNVHQPDWSALWRRGYWSHVTGGGGNYRPLTVSTFAVEYQLWGERPAGYHLVNILLHAANVAWLFYLLRRYRVAVGLASLAAALFAVHPVHTEAVANIVGRAELLGMFFGGLMWWAWLQGREGGVKGWGWRVVSATAYLAAVLSKENMIVLPAALFAGEWLAGRFRRRGALEASGPFVVFLAVLVPYFWLRMLAGEGMEQQVETGHVPLAGRSLWERCIIMAGVGVTWYRLVMFGYPLQMLYGIREFDLTPTLQWRVLVGLAITAGLLVLALVCRRQSPLVTFAVAFWFVTLAVTSNVVLPLGTLLAERWLYLPSVAAVLLVSVAVLRGVHTGGALRLAALVGMAGLLVFYSVVTVWRNRDWRNNVTLFESLVATAPNNPSGYMILGHELMTRDPVRARQLLEAALELDPVFLSPQGSLAELDLREGKAAAARDRLAALLAQEPPNLPTPSGEWADWHALYAKALALTGDLPLALEQARIALHQSPDSLKVLFETSQVFLQAGQIEAALAGFRQLTIHDRDHGRAYSNLATVLIELERYAEAEAVLLEGLQRAPDAEALQARLNFIRQQRARETPAPATGPPRRLSPSDTSP</sequence>
<evidence type="ECO:0000256" key="3">
    <source>
        <dbReference type="SAM" id="MobiDB-lite"/>
    </source>
</evidence>
<feature type="transmembrane region" description="Helical" evidence="4">
    <location>
        <begin position="138"/>
        <end position="158"/>
    </location>
</feature>
<dbReference type="Pfam" id="PF14559">
    <property type="entry name" value="TPR_19"/>
    <property type="match status" value="1"/>
</dbReference>
<reference evidence="5 6" key="1">
    <citation type="submission" date="2021-03" db="EMBL/GenBank/DDBJ databases">
        <title>Genomic and phenotypic characterization of Chloracidobacterium isolates provides evidence for multiple species.</title>
        <authorList>
            <person name="Saini M.K."/>
            <person name="Costas A.M.G."/>
            <person name="Tank M."/>
            <person name="Bryant D.A."/>
        </authorList>
    </citation>
    <scope>NUCLEOTIDE SEQUENCE [LARGE SCALE GENOMIC DNA]</scope>
    <source>
        <strain evidence="5 6">N</strain>
    </source>
</reference>
<evidence type="ECO:0000256" key="4">
    <source>
        <dbReference type="SAM" id="Phobius"/>
    </source>
</evidence>
<dbReference type="PANTHER" id="PTHR44227">
    <property type="match status" value="1"/>
</dbReference>
<feature type="transmembrane region" description="Helical" evidence="4">
    <location>
        <begin position="254"/>
        <end position="273"/>
    </location>
</feature>
<accession>A0ABX8B2A5</accession>
<keyword evidence="4" id="KW-0472">Membrane</keyword>
<feature type="transmembrane region" description="Helical" evidence="4">
    <location>
        <begin position="378"/>
        <end position="397"/>
    </location>
</feature>
<keyword evidence="4" id="KW-1133">Transmembrane helix</keyword>
<keyword evidence="4" id="KW-0812">Transmembrane</keyword>
<dbReference type="RefSeq" id="WP_211422502.1">
    <property type="nucleotide sequence ID" value="NZ_CP072642.1"/>
</dbReference>
<dbReference type="Proteomes" id="UP000677668">
    <property type="component" value="Chromosome 1"/>
</dbReference>
<dbReference type="SUPFAM" id="SSF48452">
    <property type="entry name" value="TPR-like"/>
    <property type="match status" value="2"/>
</dbReference>
<feature type="transmembrane region" description="Helical" evidence="4">
    <location>
        <begin position="320"/>
        <end position="339"/>
    </location>
</feature>
<dbReference type="EMBL" id="CP072642">
    <property type="protein sequence ID" value="QUV94192.1"/>
    <property type="molecule type" value="Genomic_DNA"/>
</dbReference>
<proteinExistence type="predicted"/>
<feature type="region of interest" description="Disordered" evidence="3">
    <location>
        <begin position="608"/>
        <end position="632"/>
    </location>
</feature>
<keyword evidence="6" id="KW-1185">Reference proteome</keyword>
<evidence type="ECO:0000256" key="1">
    <source>
        <dbReference type="ARBA" id="ARBA00022737"/>
    </source>
</evidence>
<name>A0ABX8B2A5_9BACT</name>
<evidence type="ECO:0000256" key="2">
    <source>
        <dbReference type="ARBA" id="ARBA00022803"/>
    </source>
</evidence>
<feature type="transmembrane region" description="Helical" evidence="4">
    <location>
        <begin position="170"/>
        <end position="197"/>
    </location>
</feature>
<feature type="transmembrane region" description="Helical" evidence="4">
    <location>
        <begin position="293"/>
        <end position="313"/>
    </location>
</feature>
<dbReference type="InterPro" id="IPR011990">
    <property type="entry name" value="TPR-like_helical_dom_sf"/>
</dbReference>
<dbReference type="Gene3D" id="1.25.40.10">
    <property type="entry name" value="Tetratricopeptide repeat domain"/>
    <property type="match status" value="1"/>
</dbReference>
<protein>
    <submittedName>
        <fullName evidence="5">Tetratricopeptide repeat protein</fullName>
    </submittedName>
</protein>
<keyword evidence="2" id="KW-0802">TPR repeat</keyword>
<evidence type="ECO:0000313" key="5">
    <source>
        <dbReference type="EMBL" id="QUV94192.1"/>
    </source>
</evidence>